<name>A0A842H920_9BACT</name>
<protein>
    <submittedName>
        <fullName evidence="2">Type II secretion system protein</fullName>
    </submittedName>
</protein>
<comment type="caution">
    <text evidence="2">The sequence shown here is derived from an EMBL/GenBank/DDBJ whole genome shotgun (WGS) entry which is preliminary data.</text>
</comment>
<dbReference type="RefSeq" id="WP_185673761.1">
    <property type="nucleotide sequence ID" value="NZ_JACHVB010000005.1"/>
</dbReference>
<sequence>MSPRRHQRRGLTLIEVVIALAIFSGVVGMLSQAVITAIHAMDTLGEDTRREQEFRFALRQILQVSARDQIEDGGDIKTLESGNIHWEAEVEETDILDLFRLNLTLEWEDLPPEQVEDSRREQVMYVLRPDWSYADERSTLLDDKTRELENSRRGL</sequence>
<keyword evidence="1" id="KW-0472">Membrane</keyword>
<proteinExistence type="predicted"/>
<dbReference type="Proteomes" id="UP000546464">
    <property type="component" value="Unassembled WGS sequence"/>
</dbReference>
<evidence type="ECO:0000313" key="2">
    <source>
        <dbReference type="EMBL" id="MBC2592725.1"/>
    </source>
</evidence>
<keyword evidence="3" id="KW-1185">Reference proteome</keyword>
<keyword evidence="1" id="KW-1133">Transmembrane helix</keyword>
<reference evidence="2 3" key="1">
    <citation type="submission" date="2020-07" db="EMBL/GenBank/DDBJ databases">
        <authorList>
            <person name="Feng X."/>
        </authorList>
    </citation>
    <scope>NUCLEOTIDE SEQUENCE [LARGE SCALE GENOMIC DNA]</scope>
    <source>
        <strain evidence="2 3">JCM31066</strain>
    </source>
</reference>
<dbReference type="AlphaFoldDB" id="A0A842H920"/>
<organism evidence="2 3">
    <name type="scientific">Ruficoccus amylovorans</name>
    <dbReference type="NCBI Taxonomy" id="1804625"/>
    <lineage>
        <taxon>Bacteria</taxon>
        <taxon>Pseudomonadati</taxon>
        <taxon>Verrucomicrobiota</taxon>
        <taxon>Opitutia</taxon>
        <taxon>Puniceicoccales</taxon>
        <taxon>Cerasicoccaceae</taxon>
        <taxon>Ruficoccus</taxon>
    </lineage>
</organism>
<gene>
    <name evidence="2" type="ORF">H5P28_00475</name>
</gene>
<accession>A0A842H920</accession>
<dbReference type="InterPro" id="IPR012902">
    <property type="entry name" value="N_methyl_site"/>
</dbReference>
<evidence type="ECO:0000313" key="3">
    <source>
        <dbReference type="Proteomes" id="UP000546464"/>
    </source>
</evidence>
<dbReference type="EMBL" id="JACHVB010000005">
    <property type="protein sequence ID" value="MBC2592725.1"/>
    <property type="molecule type" value="Genomic_DNA"/>
</dbReference>
<keyword evidence="1" id="KW-0812">Transmembrane</keyword>
<feature type="transmembrane region" description="Helical" evidence="1">
    <location>
        <begin position="12"/>
        <end position="35"/>
    </location>
</feature>
<dbReference type="Pfam" id="PF07963">
    <property type="entry name" value="N_methyl"/>
    <property type="match status" value="1"/>
</dbReference>
<dbReference type="NCBIfam" id="TIGR02532">
    <property type="entry name" value="IV_pilin_GFxxxE"/>
    <property type="match status" value="1"/>
</dbReference>
<evidence type="ECO:0000256" key="1">
    <source>
        <dbReference type="SAM" id="Phobius"/>
    </source>
</evidence>